<feature type="transmembrane region" description="Helical" evidence="1">
    <location>
        <begin position="21"/>
        <end position="40"/>
    </location>
</feature>
<dbReference type="AlphaFoldDB" id="A0A3L7ITL5"/>
<keyword evidence="1" id="KW-1133">Transmembrane helix</keyword>
<dbReference type="RefSeq" id="WP_121660380.1">
    <property type="nucleotide sequence ID" value="NZ_BMEK01000003.1"/>
</dbReference>
<sequence>MNRSSQRPSRTESARSSLGTSQLGTGLAVAGALVVFSSLWRFSLHVLEYPYLPLNILAWVLLLAASTVTILVVRSNGFILGDLAFAVLVVMLVFVVAVDLVAVWGLSPLGIHPTAAIGVGGVLLGIVSIRPIRDVIVVTTALALTLIVSSILNTSPDPLVVGSDILLCALAVMPPLIGTAIVGSYRRMVMMALDRVLIQSTVDAPAYGVSMLESAELAAIDLEIERLFDDISSGREPLPLGSARADRAGALATELRRHLIAGRSHTWLHHAISESDFLSVSVELRDPDSLAGLLSQRQRDGLLSALWLLMYGEQRTKREAIVTLGPAVQETSAHRNGLRFPIQIEAKGMRRVDVEPATWQHLSRAGRYVDSTTPSALMVVIECTADNPIDH</sequence>
<gene>
    <name evidence="2" type="ORF">D9V28_14055</name>
</gene>
<dbReference type="EMBL" id="RCWJ01000004">
    <property type="protein sequence ID" value="RLQ81470.1"/>
    <property type="molecule type" value="Genomic_DNA"/>
</dbReference>
<accession>A0A3L7ITL5</accession>
<feature type="transmembrane region" description="Helical" evidence="1">
    <location>
        <begin position="85"/>
        <end position="104"/>
    </location>
</feature>
<evidence type="ECO:0000313" key="3">
    <source>
        <dbReference type="Proteomes" id="UP000282460"/>
    </source>
</evidence>
<feature type="transmembrane region" description="Helical" evidence="1">
    <location>
        <begin position="164"/>
        <end position="185"/>
    </location>
</feature>
<comment type="caution">
    <text evidence="2">The sequence shown here is derived from an EMBL/GenBank/DDBJ whole genome shotgun (WGS) entry which is preliminary data.</text>
</comment>
<proteinExistence type="predicted"/>
<keyword evidence="1" id="KW-0472">Membrane</keyword>
<evidence type="ECO:0000256" key="1">
    <source>
        <dbReference type="SAM" id="Phobius"/>
    </source>
</evidence>
<dbReference type="Proteomes" id="UP000282460">
    <property type="component" value="Unassembled WGS sequence"/>
</dbReference>
<protein>
    <submittedName>
        <fullName evidence="2">Uncharacterized protein</fullName>
    </submittedName>
</protein>
<feature type="transmembrane region" description="Helical" evidence="1">
    <location>
        <begin position="135"/>
        <end position="152"/>
    </location>
</feature>
<name>A0A3L7ITL5_9MICO</name>
<keyword evidence="1" id="KW-0812">Transmembrane</keyword>
<dbReference type="OrthoDB" id="5124978at2"/>
<evidence type="ECO:0000313" key="2">
    <source>
        <dbReference type="EMBL" id="RLQ81470.1"/>
    </source>
</evidence>
<feature type="transmembrane region" description="Helical" evidence="1">
    <location>
        <begin position="110"/>
        <end position="128"/>
    </location>
</feature>
<feature type="transmembrane region" description="Helical" evidence="1">
    <location>
        <begin position="52"/>
        <end position="73"/>
    </location>
</feature>
<reference evidence="2 3" key="1">
    <citation type="submission" date="2018-10" db="EMBL/GenBank/DDBJ databases">
        <authorList>
            <person name="Li J."/>
        </authorList>
    </citation>
    <scope>NUCLEOTIDE SEQUENCE [LARGE SCALE GENOMIC DNA]</scope>
    <source>
        <strain evidence="2 3">ZD1-4</strain>
    </source>
</reference>
<organism evidence="2 3">
    <name type="scientific">Mycetocola zhadangensis</name>
    <dbReference type="NCBI Taxonomy" id="1164595"/>
    <lineage>
        <taxon>Bacteria</taxon>
        <taxon>Bacillati</taxon>
        <taxon>Actinomycetota</taxon>
        <taxon>Actinomycetes</taxon>
        <taxon>Micrococcales</taxon>
        <taxon>Microbacteriaceae</taxon>
        <taxon>Mycetocola</taxon>
    </lineage>
</organism>
<keyword evidence="3" id="KW-1185">Reference proteome</keyword>